<evidence type="ECO:0000313" key="9">
    <source>
        <dbReference type="Proteomes" id="UP001254832"/>
    </source>
</evidence>
<evidence type="ECO:0000256" key="7">
    <source>
        <dbReference type="SAM" id="Phobius"/>
    </source>
</evidence>
<dbReference type="Pfam" id="PF01594">
    <property type="entry name" value="AI-2E_transport"/>
    <property type="match status" value="1"/>
</dbReference>
<feature type="transmembrane region" description="Helical" evidence="7">
    <location>
        <begin position="243"/>
        <end position="261"/>
    </location>
</feature>
<feature type="transmembrane region" description="Helical" evidence="7">
    <location>
        <begin position="268"/>
        <end position="293"/>
    </location>
</feature>
<sequence length="406" mass="44906">MLPLYKKYGRTVFDIALLVLTVYFIMYGFSRLYQIAAPVFLSFIVFWMIEPLARFLHRRGLPKTLGAAISVLLFLGVIVALFFGLGLIIISQISNLQDNFPSYIEMVQQQFTNLVHFAQDKSDALPVSIMDKVNEYFATLTGFISTWVTSGAQYLIGFLSSFSSFITNFGIAIILAFFLSIEIESWRKFARAKTPKTLKLAIEFMRNHVFKTIRSYLKAQMIMMLITFVLIYAGLLILGTSNAFTIAAICAVFDLVPLLGVPVVFIPWIVYLFIVGNTTLAIGLVVLLAVTMLTRQLLEPKISGNSIGVSSAYLMLSFMLISLSIFGLAGVVLSPVLLILLKELLQQGYLQQWIHLPKDEFDSSPLVMDTPAAAGTASHHSEDAELHGTPSAQASQPADDGDPSAK</sequence>
<dbReference type="AlphaFoldDB" id="A0AAP5LLN2"/>
<evidence type="ECO:0000256" key="4">
    <source>
        <dbReference type="ARBA" id="ARBA00022989"/>
    </source>
</evidence>
<name>A0AAP5LLN2_PAEAM</name>
<dbReference type="GO" id="GO:0055085">
    <property type="term" value="P:transmembrane transport"/>
    <property type="evidence" value="ECO:0007669"/>
    <property type="project" value="TreeGrafter"/>
</dbReference>
<dbReference type="InterPro" id="IPR002549">
    <property type="entry name" value="AI-2E-like"/>
</dbReference>
<evidence type="ECO:0000313" key="8">
    <source>
        <dbReference type="EMBL" id="MDR6723547.1"/>
    </source>
</evidence>
<dbReference type="Proteomes" id="UP001254832">
    <property type="component" value="Unassembled WGS sequence"/>
</dbReference>
<organism evidence="8 9">
    <name type="scientific">Paenibacillus amylolyticus</name>
    <dbReference type="NCBI Taxonomy" id="1451"/>
    <lineage>
        <taxon>Bacteria</taxon>
        <taxon>Bacillati</taxon>
        <taxon>Bacillota</taxon>
        <taxon>Bacilli</taxon>
        <taxon>Bacillales</taxon>
        <taxon>Paenibacillaceae</taxon>
        <taxon>Paenibacillus</taxon>
    </lineage>
</organism>
<keyword evidence="4 7" id="KW-1133">Transmembrane helix</keyword>
<comment type="caution">
    <text evidence="8">The sequence shown here is derived from an EMBL/GenBank/DDBJ whole genome shotgun (WGS) entry which is preliminary data.</text>
</comment>
<feature type="transmembrane region" description="Helical" evidence="7">
    <location>
        <begin position="215"/>
        <end position="237"/>
    </location>
</feature>
<feature type="transmembrane region" description="Helical" evidence="7">
    <location>
        <begin position="313"/>
        <end position="341"/>
    </location>
</feature>
<accession>A0AAP5LLN2</accession>
<feature type="region of interest" description="Disordered" evidence="6">
    <location>
        <begin position="366"/>
        <end position="406"/>
    </location>
</feature>
<gene>
    <name evidence="8" type="ORF">J2W91_001999</name>
</gene>
<protein>
    <submittedName>
        <fullName evidence="8">Sporulation integral membrane protein YtvI</fullName>
    </submittedName>
</protein>
<evidence type="ECO:0000256" key="3">
    <source>
        <dbReference type="ARBA" id="ARBA00022692"/>
    </source>
</evidence>
<comment type="similarity">
    <text evidence="2">Belongs to the autoinducer-2 exporter (AI-2E) (TC 2.A.86) family.</text>
</comment>
<feature type="transmembrane region" description="Helical" evidence="7">
    <location>
        <begin position="35"/>
        <end position="53"/>
    </location>
</feature>
<dbReference type="EMBL" id="JAVDTR010000004">
    <property type="protein sequence ID" value="MDR6723547.1"/>
    <property type="molecule type" value="Genomic_DNA"/>
</dbReference>
<evidence type="ECO:0000256" key="6">
    <source>
        <dbReference type="SAM" id="MobiDB-lite"/>
    </source>
</evidence>
<dbReference type="PANTHER" id="PTHR21716">
    <property type="entry name" value="TRANSMEMBRANE PROTEIN"/>
    <property type="match status" value="1"/>
</dbReference>
<feature type="transmembrane region" description="Helical" evidence="7">
    <location>
        <begin position="12"/>
        <end position="29"/>
    </location>
</feature>
<feature type="transmembrane region" description="Helical" evidence="7">
    <location>
        <begin position="154"/>
        <end position="181"/>
    </location>
</feature>
<dbReference type="GO" id="GO:0016020">
    <property type="term" value="C:membrane"/>
    <property type="evidence" value="ECO:0007669"/>
    <property type="project" value="UniProtKB-SubCell"/>
</dbReference>
<keyword evidence="3 7" id="KW-0812">Transmembrane</keyword>
<dbReference type="PANTHER" id="PTHR21716:SF68">
    <property type="entry name" value="TRANSPORT PROTEIN YTVI-RELATED"/>
    <property type="match status" value="1"/>
</dbReference>
<evidence type="ECO:0000256" key="5">
    <source>
        <dbReference type="ARBA" id="ARBA00023136"/>
    </source>
</evidence>
<evidence type="ECO:0000256" key="1">
    <source>
        <dbReference type="ARBA" id="ARBA00004141"/>
    </source>
</evidence>
<evidence type="ECO:0000256" key="2">
    <source>
        <dbReference type="ARBA" id="ARBA00009773"/>
    </source>
</evidence>
<comment type="subcellular location">
    <subcellularLocation>
        <location evidence="1">Membrane</location>
        <topology evidence="1">Multi-pass membrane protein</topology>
    </subcellularLocation>
</comment>
<dbReference type="RefSeq" id="WP_310138787.1">
    <property type="nucleotide sequence ID" value="NZ_JAVDTR010000004.1"/>
</dbReference>
<keyword evidence="5 7" id="KW-0472">Membrane</keyword>
<feature type="transmembrane region" description="Helical" evidence="7">
    <location>
        <begin position="65"/>
        <end position="90"/>
    </location>
</feature>
<proteinExistence type="inferred from homology"/>
<reference evidence="8" key="1">
    <citation type="submission" date="2023-07" db="EMBL/GenBank/DDBJ databases">
        <title>Sorghum-associated microbial communities from plants grown in Nebraska, USA.</title>
        <authorList>
            <person name="Schachtman D."/>
        </authorList>
    </citation>
    <scope>NUCLEOTIDE SEQUENCE</scope>
    <source>
        <strain evidence="8">BE80</strain>
    </source>
</reference>